<protein>
    <submittedName>
        <fullName evidence="2">Uncharacterized protein</fullName>
    </submittedName>
</protein>
<feature type="compositionally biased region" description="Basic and acidic residues" evidence="1">
    <location>
        <begin position="1"/>
        <end position="13"/>
    </location>
</feature>
<sequence length="117" mass="13735">MEKELKRYRKLNEGESSSNSSKDKSYLDSTNVLPSTRLGNENVYLFSSPIFKWFYDDNRVFLSISQTLDLLTLAILKRFYDGGESISTDKWNIRSFNSNYAKSILSAYKSRTYIFFY</sequence>
<keyword evidence="3" id="KW-1185">Reference proteome</keyword>
<proteinExistence type="predicted"/>
<dbReference type="AlphaFoldDB" id="A0A834J3B3"/>
<feature type="region of interest" description="Disordered" evidence="1">
    <location>
        <begin position="1"/>
        <end position="28"/>
    </location>
</feature>
<comment type="caution">
    <text evidence="2">The sequence shown here is derived from an EMBL/GenBank/DDBJ whole genome shotgun (WGS) entry which is preliminary data.</text>
</comment>
<gene>
    <name evidence="2" type="ORF">HZH68_016216</name>
</gene>
<name>A0A834J3B3_VESGE</name>
<dbReference type="EMBL" id="JACSDZ010000023">
    <property type="protein sequence ID" value="KAF7380351.1"/>
    <property type="molecule type" value="Genomic_DNA"/>
</dbReference>
<organism evidence="2 3">
    <name type="scientific">Vespula germanica</name>
    <name type="common">German yellow jacket</name>
    <name type="synonym">Paravespula germanica</name>
    <dbReference type="NCBI Taxonomy" id="30212"/>
    <lineage>
        <taxon>Eukaryota</taxon>
        <taxon>Metazoa</taxon>
        <taxon>Ecdysozoa</taxon>
        <taxon>Arthropoda</taxon>
        <taxon>Hexapoda</taxon>
        <taxon>Insecta</taxon>
        <taxon>Pterygota</taxon>
        <taxon>Neoptera</taxon>
        <taxon>Endopterygota</taxon>
        <taxon>Hymenoptera</taxon>
        <taxon>Apocrita</taxon>
        <taxon>Aculeata</taxon>
        <taxon>Vespoidea</taxon>
        <taxon>Vespidae</taxon>
        <taxon>Vespinae</taxon>
        <taxon>Vespula</taxon>
    </lineage>
</organism>
<evidence type="ECO:0000313" key="2">
    <source>
        <dbReference type="EMBL" id="KAF7380351.1"/>
    </source>
</evidence>
<evidence type="ECO:0000313" key="3">
    <source>
        <dbReference type="Proteomes" id="UP000617340"/>
    </source>
</evidence>
<accession>A0A834J3B3</accession>
<reference evidence="2" key="1">
    <citation type="journal article" date="2020" name="G3 (Bethesda)">
        <title>High-Quality Assemblies for Three Invasive Social Wasps from the &lt;i&gt;Vespula&lt;/i&gt; Genus.</title>
        <authorList>
            <person name="Harrop T.W.R."/>
            <person name="Guhlin J."/>
            <person name="McLaughlin G.M."/>
            <person name="Permina E."/>
            <person name="Stockwell P."/>
            <person name="Gilligan J."/>
            <person name="Le Lec M.F."/>
            <person name="Gruber M.A.M."/>
            <person name="Quinn O."/>
            <person name="Lovegrove M."/>
            <person name="Duncan E.J."/>
            <person name="Remnant E.J."/>
            <person name="Van Eeckhoven J."/>
            <person name="Graham B."/>
            <person name="Knapp R.A."/>
            <person name="Langford K.W."/>
            <person name="Kronenberg Z."/>
            <person name="Press M.O."/>
            <person name="Eacker S.M."/>
            <person name="Wilson-Rankin E.E."/>
            <person name="Purcell J."/>
            <person name="Lester P.J."/>
            <person name="Dearden P.K."/>
        </authorList>
    </citation>
    <scope>NUCLEOTIDE SEQUENCE</scope>
    <source>
        <strain evidence="2">Linc-1</strain>
    </source>
</reference>
<dbReference type="Proteomes" id="UP000617340">
    <property type="component" value="Unassembled WGS sequence"/>
</dbReference>
<evidence type="ECO:0000256" key="1">
    <source>
        <dbReference type="SAM" id="MobiDB-lite"/>
    </source>
</evidence>